<dbReference type="Proteomes" id="UP000006054">
    <property type="component" value="Chromosome"/>
</dbReference>
<dbReference type="CDD" id="cd03351">
    <property type="entry name" value="LbH_UDP-GlcNAc_AT"/>
    <property type="match status" value="1"/>
</dbReference>
<evidence type="ECO:0000313" key="8">
    <source>
        <dbReference type="Proteomes" id="UP000006054"/>
    </source>
</evidence>
<dbReference type="InterPro" id="IPR037157">
    <property type="entry name" value="Acetyltransf_C_sf"/>
</dbReference>
<dbReference type="SUPFAM" id="SSF51161">
    <property type="entry name" value="Trimeric LpxA-like enzymes"/>
    <property type="match status" value="1"/>
</dbReference>
<proteinExistence type="predicted"/>
<gene>
    <name evidence="7" type="ordered locus">Fleli_1713</name>
</gene>
<keyword evidence="2" id="KW-0441">Lipid A biosynthesis</keyword>
<dbReference type="InterPro" id="IPR010137">
    <property type="entry name" value="Lipid_A_LpxA"/>
</dbReference>
<dbReference type="Pfam" id="PF13720">
    <property type="entry name" value="Acetyltransf_11"/>
    <property type="match status" value="1"/>
</dbReference>
<feature type="domain" description="UDP N-acetylglucosamine O-acyltransferase C-terminal" evidence="6">
    <location>
        <begin position="173"/>
        <end position="254"/>
    </location>
</feature>
<dbReference type="KEGG" id="fli:Fleli_1713"/>
<dbReference type="Gene3D" id="1.20.1180.10">
    <property type="entry name" value="Udp N-acetylglucosamine O-acyltransferase, C-terminal domain"/>
    <property type="match status" value="1"/>
</dbReference>
<dbReference type="NCBIfam" id="NF003657">
    <property type="entry name" value="PRK05289.1"/>
    <property type="match status" value="1"/>
</dbReference>
<evidence type="ECO:0000256" key="5">
    <source>
        <dbReference type="ARBA" id="ARBA00023315"/>
    </source>
</evidence>
<dbReference type="PIRSF" id="PIRSF000456">
    <property type="entry name" value="UDP-GlcNAc_acltr"/>
    <property type="match status" value="1"/>
</dbReference>
<evidence type="ECO:0000256" key="2">
    <source>
        <dbReference type="ARBA" id="ARBA00022556"/>
    </source>
</evidence>
<dbReference type="Pfam" id="PF00132">
    <property type="entry name" value="Hexapep"/>
    <property type="match status" value="2"/>
</dbReference>
<protein>
    <submittedName>
        <fullName evidence="7">Acyl-(Acyl-carrier-protein)--UDP-N-acetylglucosamine O-acyltransferase</fullName>
        <ecNumber evidence="7">2.3.1.129</ecNumber>
    </submittedName>
</protein>
<dbReference type="NCBIfam" id="TIGR01852">
    <property type="entry name" value="lipid_A_lpxA"/>
    <property type="match status" value="1"/>
</dbReference>
<dbReference type="InterPro" id="IPR001451">
    <property type="entry name" value="Hexapep"/>
</dbReference>
<evidence type="ECO:0000313" key="7">
    <source>
        <dbReference type="EMBL" id="AFM04121.1"/>
    </source>
</evidence>
<sequence length="265" mass="28851">MKYPNTNIHPNAKIAENVIIEPFATIYGDVEIGEGTWIAANVVIMDGARIGKNCKIYPGAVISGDPQDLKYKGEKTLTIIGDNTTIREFATINKGTDDKMQTTVGNNVLVMAYVHIAHDCIVGDYCVLVNGVQLAGHVEVEEYAIIGGTSAVLQFVKIGAHAMISGGSLVRKDVPPYIRAGREPLSYAGINIVGLRRRGFNANKTAELREIYRLIYSAGLNTHEALKQIEELEPQTAEKIQIVEFIQNAKKGIIRSGNEDDAIGI</sequence>
<evidence type="ECO:0000256" key="3">
    <source>
        <dbReference type="ARBA" id="ARBA00022679"/>
    </source>
</evidence>
<dbReference type="EC" id="2.3.1.129" evidence="7"/>
<dbReference type="PATRIC" id="fig|880071.3.peg.1688"/>
<keyword evidence="8" id="KW-1185">Reference proteome</keyword>
<dbReference type="OrthoDB" id="9807278at2"/>
<reference evidence="8" key="1">
    <citation type="submission" date="2012-06" db="EMBL/GenBank/DDBJ databases">
        <title>The complete genome of Flexibacter litoralis DSM 6794.</title>
        <authorList>
            <person name="Lucas S."/>
            <person name="Copeland A."/>
            <person name="Lapidus A."/>
            <person name="Glavina del Rio T."/>
            <person name="Dalin E."/>
            <person name="Tice H."/>
            <person name="Bruce D."/>
            <person name="Goodwin L."/>
            <person name="Pitluck S."/>
            <person name="Peters L."/>
            <person name="Ovchinnikova G."/>
            <person name="Lu M."/>
            <person name="Kyrpides N."/>
            <person name="Mavromatis K."/>
            <person name="Ivanova N."/>
            <person name="Brettin T."/>
            <person name="Detter J.C."/>
            <person name="Han C."/>
            <person name="Larimer F."/>
            <person name="Land M."/>
            <person name="Hauser L."/>
            <person name="Markowitz V."/>
            <person name="Cheng J.-F."/>
            <person name="Hugenholtz P."/>
            <person name="Woyke T."/>
            <person name="Wu D."/>
            <person name="Spring S."/>
            <person name="Lang E."/>
            <person name="Kopitz M."/>
            <person name="Brambilla E."/>
            <person name="Klenk H.-P."/>
            <person name="Eisen J.A."/>
        </authorList>
    </citation>
    <scope>NUCLEOTIDE SEQUENCE [LARGE SCALE GENOMIC DNA]</scope>
    <source>
        <strain evidence="8">ATCC 23117 / DSM 6794 / NBRC 15988 / NCIMB 1366 / Sio-4</strain>
    </source>
</reference>
<accession>I4AJI6</accession>
<keyword evidence="4" id="KW-0443">Lipid metabolism</keyword>
<dbReference type="PANTHER" id="PTHR43480:SF1">
    <property type="entry name" value="ACYL-[ACYL-CARRIER-PROTEIN]--UDP-N-ACETYLGLUCOSAMINE O-ACYLTRANSFERASE, MITOCHONDRIAL-RELATED"/>
    <property type="match status" value="1"/>
</dbReference>
<keyword evidence="5 7" id="KW-0012">Acyltransferase</keyword>
<dbReference type="eggNOG" id="COG1043">
    <property type="taxonomic scope" value="Bacteria"/>
</dbReference>
<dbReference type="PANTHER" id="PTHR43480">
    <property type="entry name" value="ACYL-[ACYL-CARRIER-PROTEIN]--UDP-N-ACETYLGLUCOSAMINE O-ACYLTRANSFERASE"/>
    <property type="match status" value="1"/>
</dbReference>
<keyword evidence="3 7" id="KW-0808">Transferase</keyword>
<keyword evidence="1" id="KW-0444">Lipid biosynthesis</keyword>
<evidence type="ECO:0000259" key="6">
    <source>
        <dbReference type="Pfam" id="PF13720"/>
    </source>
</evidence>
<dbReference type="InterPro" id="IPR029098">
    <property type="entry name" value="Acetyltransf_C"/>
</dbReference>
<organism evidence="7 8">
    <name type="scientific">Bernardetia litoralis (strain ATCC 23117 / DSM 6794 / NBRC 15988 / NCIMB 1366 / Fx l1 / Sio-4)</name>
    <name type="common">Flexibacter litoralis</name>
    <dbReference type="NCBI Taxonomy" id="880071"/>
    <lineage>
        <taxon>Bacteria</taxon>
        <taxon>Pseudomonadati</taxon>
        <taxon>Bacteroidota</taxon>
        <taxon>Cytophagia</taxon>
        <taxon>Cytophagales</taxon>
        <taxon>Bernardetiaceae</taxon>
        <taxon>Bernardetia</taxon>
    </lineage>
</organism>
<dbReference type="GO" id="GO:0016020">
    <property type="term" value="C:membrane"/>
    <property type="evidence" value="ECO:0007669"/>
    <property type="project" value="GOC"/>
</dbReference>
<dbReference type="EMBL" id="CP003345">
    <property type="protein sequence ID" value="AFM04121.1"/>
    <property type="molecule type" value="Genomic_DNA"/>
</dbReference>
<dbReference type="STRING" id="880071.Fleli_1713"/>
<dbReference type="GO" id="GO:0008780">
    <property type="term" value="F:acyl-[acyl-carrier-protein]-UDP-N-acetylglucosamine O-acyltransferase activity"/>
    <property type="evidence" value="ECO:0007669"/>
    <property type="project" value="UniProtKB-EC"/>
</dbReference>
<name>I4AJI6_BERLS</name>
<evidence type="ECO:0000256" key="4">
    <source>
        <dbReference type="ARBA" id="ARBA00023098"/>
    </source>
</evidence>
<evidence type="ECO:0000256" key="1">
    <source>
        <dbReference type="ARBA" id="ARBA00022516"/>
    </source>
</evidence>
<dbReference type="GO" id="GO:0009245">
    <property type="term" value="P:lipid A biosynthetic process"/>
    <property type="evidence" value="ECO:0007669"/>
    <property type="project" value="UniProtKB-KW"/>
</dbReference>
<dbReference type="InterPro" id="IPR011004">
    <property type="entry name" value="Trimer_LpxA-like_sf"/>
</dbReference>
<dbReference type="Gene3D" id="2.160.10.10">
    <property type="entry name" value="Hexapeptide repeat proteins"/>
    <property type="match status" value="1"/>
</dbReference>
<dbReference type="RefSeq" id="WP_014797576.1">
    <property type="nucleotide sequence ID" value="NC_018018.1"/>
</dbReference>
<dbReference type="HOGENOM" id="CLU_061249_0_0_10"/>
<dbReference type="AlphaFoldDB" id="I4AJI6"/>